<dbReference type="InterPro" id="IPR003607">
    <property type="entry name" value="HD/PDEase_dom"/>
</dbReference>
<keyword evidence="6" id="KW-0378">Hydrolase</keyword>
<dbReference type="EMBL" id="BAAACZ010000003">
    <property type="protein sequence ID" value="GAA0451821.1"/>
    <property type="molecule type" value="Genomic_DNA"/>
</dbReference>
<dbReference type="Proteomes" id="UP001500740">
    <property type="component" value="Unassembled WGS sequence"/>
</dbReference>
<dbReference type="SUPFAM" id="SSF52540">
    <property type="entry name" value="P-loop containing nucleoside triphosphate hydrolases"/>
    <property type="match status" value="1"/>
</dbReference>
<accession>A0ABP3JFA3</accession>
<reference evidence="15" key="1">
    <citation type="journal article" date="2019" name="Int. J. Syst. Evol. Microbiol.">
        <title>The Global Catalogue of Microorganisms (GCM) 10K type strain sequencing project: providing services to taxonomists for standard genome sequencing and annotation.</title>
        <authorList>
            <consortium name="The Broad Institute Genomics Platform"/>
            <consortium name="The Broad Institute Genome Sequencing Center for Infectious Disease"/>
            <person name="Wu L."/>
            <person name="Ma J."/>
        </authorList>
    </citation>
    <scope>NUCLEOTIDE SEQUENCE [LARGE SCALE GENOMIC DNA]</scope>
    <source>
        <strain evidence="15">JCM 14193</strain>
    </source>
</reference>
<dbReference type="InterPro" id="IPR052511">
    <property type="entry name" value="ATP-dep_Helicase"/>
</dbReference>
<dbReference type="Pfam" id="PF01966">
    <property type="entry name" value="HD"/>
    <property type="match status" value="1"/>
</dbReference>
<keyword evidence="8" id="KW-0067">ATP-binding</keyword>
<dbReference type="InterPro" id="IPR054712">
    <property type="entry name" value="Cas3-like_dom"/>
</dbReference>
<proteinExistence type="inferred from homology"/>
<dbReference type="SUPFAM" id="SSF109604">
    <property type="entry name" value="HD-domain/PDEase-like"/>
    <property type="match status" value="1"/>
</dbReference>
<dbReference type="PROSITE" id="PS51192">
    <property type="entry name" value="HELICASE_ATP_BIND_1"/>
    <property type="match status" value="1"/>
</dbReference>
<dbReference type="Pfam" id="PF00270">
    <property type="entry name" value="DEAD"/>
    <property type="match status" value="1"/>
</dbReference>
<dbReference type="InterPro" id="IPR006474">
    <property type="entry name" value="Helicase_Cas3_CRISPR-ass_core"/>
</dbReference>
<feature type="domain" description="HD Cas3-type" evidence="13">
    <location>
        <begin position="10"/>
        <end position="203"/>
    </location>
</feature>
<dbReference type="CDD" id="cd09641">
    <property type="entry name" value="Cas3''_I"/>
    <property type="match status" value="1"/>
</dbReference>
<protein>
    <submittedName>
        <fullName evidence="14">CRISPR-associated helicase/endonuclease Cas3</fullName>
    </submittedName>
</protein>
<keyword evidence="5" id="KW-0547">Nucleotide-binding</keyword>
<dbReference type="PROSITE" id="PS51194">
    <property type="entry name" value="HELICASE_CTER"/>
    <property type="match status" value="1"/>
</dbReference>
<evidence type="ECO:0000259" key="12">
    <source>
        <dbReference type="PROSITE" id="PS51194"/>
    </source>
</evidence>
<organism evidence="14 15">
    <name type="scientific">Alkalibacillus silvisoli</name>
    <dbReference type="NCBI Taxonomy" id="392823"/>
    <lineage>
        <taxon>Bacteria</taxon>
        <taxon>Bacillati</taxon>
        <taxon>Bacillota</taxon>
        <taxon>Bacilli</taxon>
        <taxon>Bacillales</taxon>
        <taxon>Bacillaceae</taxon>
        <taxon>Alkalibacillus</taxon>
    </lineage>
</organism>
<feature type="domain" description="Helicase ATP-binding" evidence="11">
    <location>
        <begin position="260"/>
        <end position="453"/>
    </location>
</feature>
<comment type="similarity">
    <text evidence="1">In the N-terminal section; belongs to the CRISPR-associated nuclease Cas3-HD family.</text>
</comment>
<dbReference type="Pfam" id="PF22590">
    <property type="entry name" value="Cas3-like_C_2"/>
    <property type="match status" value="1"/>
</dbReference>
<dbReference type="PROSITE" id="PS51643">
    <property type="entry name" value="HD_CAS3"/>
    <property type="match status" value="1"/>
</dbReference>
<gene>
    <name evidence="14" type="ORF">GCM10008935_02990</name>
</gene>
<dbReference type="InterPro" id="IPR001650">
    <property type="entry name" value="Helicase_C-like"/>
</dbReference>
<evidence type="ECO:0000259" key="13">
    <source>
        <dbReference type="PROSITE" id="PS51643"/>
    </source>
</evidence>
<dbReference type="NCBIfam" id="TIGR01596">
    <property type="entry name" value="cas3_HD"/>
    <property type="match status" value="1"/>
</dbReference>
<dbReference type="PANTHER" id="PTHR47962:SF5">
    <property type="entry name" value="ATP-DEPENDENT HELICASE LHR-RELATED"/>
    <property type="match status" value="1"/>
</dbReference>
<dbReference type="PANTHER" id="PTHR47962">
    <property type="entry name" value="ATP-DEPENDENT HELICASE LHR-RELATED-RELATED"/>
    <property type="match status" value="1"/>
</dbReference>
<evidence type="ECO:0000259" key="11">
    <source>
        <dbReference type="PROSITE" id="PS51192"/>
    </source>
</evidence>
<evidence type="ECO:0000256" key="6">
    <source>
        <dbReference type="ARBA" id="ARBA00022801"/>
    </source>
</evidence>
<dbReference type="Gene3D" id="3.40.50.300">
    <property type="entry name" value="P-loop containing nucleotide triphosphate hydrolases"/>
    <property type="match status" value="2"/>
</dbReference>
<dbReference type="InterPro" id="IPR006674">
    <property type="entry name" value="HD_domain"/>
</dbReference>
<evidence type="ECO:0000256" key="5">
    <source>
        <dbReference type="ARBA" id="ARBA00022741"/>
    </source>
</evidence>
<dbReference type="SMART" id="SM00471">
    <property type="entry name" value="HDc"/>
    <property type="match status" value="1"/>
</dbReference>
<evidence type="ECO:0000313" key="14">
    <source>
        <dbReference type="EMBL" id="GAA0451821.1"/>
    </source>
</evidence>
<dbReference type="NCBIfam" id="TIGR01587">
    <property type="entry name" value="cas3_core"/>
    <property type="match status" value="1"/>
</dbReference>
<evidence type="ECO:0000256" key="3">
    <source>
        <dbReference type="ARBA" id="ARBA00022722"/>
    </source>
</evidence>
<dbReference type="InterPro" id="IPR038257">
    <property type="entry name" value="CRISPR-assoc_Cas3_HD_sf"/>
</dbReference>
<comment type="caution">
    <text evidence="14">The sequence shown here is derived from an EMBL/GenBank/DDBJ whole genome shotgun (WGS) entry which is preliminary data.</text>
</comment>
<feature type="coiled-coil region" evidence="10">
    <location>
        <begin position="149"/>
        <end position="176"/>
    </location>
</feature>
<evidence type="ECO:0000256" key="1">
    <source>
        <dbReference type="ARBA" id="ARBA00006847"/>
    </source>
</evidence>
<dbReference type="Gene3D" id="1.10.3210.30">
    <property type="match status" value="1"/>
</dbReference>
<dbReference type="CDD" id="cd17930">
    <property type="entry name" value="DEXHc_cas3"/>
    <property type="match status" value="1"/>
</dbReference>
<feature type="domain" description="Helicase C-terminal" evidence="12">
    <location>
        <begin position="478"/>
        <end position="629"/>
    </location>
</feature>
<keyword evidence="10" id="KW-0175">Coiled coil</keyword>
<evidence type="ECO:0000256" key="9">
    <source>
        <dbReference type="ARBA" id="ARBA00023118"/>
    </source>
</evidence>
<dbReference type="SMART" id="SM00487">
    <property type="entry name" value="DEXDc"/>
    <property type="match status" value="1"/>
</dbReference>
<dbReference type="SMART" id="SM00490">
    <property type="entry name" value="HELICc"/>
    <property type="match status" value="1"/>
</dbReference>
<sequence length="798" mass="91372">MDFIAHIRNSDKQVQSVDEHLDNVAQISSQFGKKLNLSHLAAIAGLLHDMGKYSNEFKEYIIEVVDNPENPPKRGSVDHSTAGGKWLYEKFYKEDQSPTKRIIVEMLVNIILSHHSGLRDFLTPNASSDVLRRVIDKQLDNYAEVQEFFEESTKRLEEIEGKLDVAEKELIKLLKENNTIHPLKALTFLTMILFSCLIDADRLDTMSFEDNVKLNLHQNNNELFEQYYKKLIQHIEVLQKNGQVNRINALRSEMSSQCEEHAYKPSGIYTLSIPTGGGKTLASLRYALKHAIKYKKDRIIYVVPFTTIIEQNAQEVREILEDDINILEHHSNIIQDDRITHNKEQPDNYVKNKSVTLAKDNWDSPIIFTTMVQYLNTFYSSGTRNIRRLHNLSNAVIIFDEVQALPIHCVSLFNESLNFLKYIANSSILLCTATQPALDKVKHNIQTIDGEIVQDLDEVNQNFKRVEIKDKTTPNGWDTETLASFVRDTLNRENNVLVILNTKTVVRDLYQTLKEKDTDAYVFHLSTSMCAKHRQETLGAVRKALEQGEKVICLSTQLIEAGVDISFNSVIRSLAGLDSIAQAAGRCNRHGDYDCKNVYIINHREEVLNKLKAIKVGAEITQKILKDIGSEKLLSSEVMAFYFEEYFTKMNLELDYHIPDLSDSLYNLITTNAKYKIHYENYHNKKFPLNLATSYDTVGKYFNVIDDHSTSVLVPYGAGKELIADLNEDLSIKQMSTLFKQLQPYLINVYQHELDGLSKDNNLIPLFNGKVLVLRENAYDQFFGLMVEGEGQMDTSFI</sequence>
<keyword evidence="4" id="KW-0479">Metal-binding</keyword>
<evidence type="ECO:0000313" key="15">
    <source>
        <dbReference type="Proteomes" id="UP001500740"/>
    </source>
</evidence>
<dbReference type="InterPro" id="IPR011545">
    <property type="entry name" value="DEAD/DEAH_box_helicase_dom"/>
</dbReference>
<comment type="similarity">
    <text evidence="2">In the central section; belongs to the CRISPR-associated helicase Cas3 family.</text>
</comment>
<keyword evidence="9" id="KW-0051">Antiviral defense</keyword>
<keyword evidence="7" id="KW-0347">Helicase</keyword>
<evidence type="ECO:0000256" key="4">
    <source>
        <dbReference type="ARBA" id="ARBA00022723"/>
    </source>
</evidence>
<keyword evidence="3" id="KW-0540">Nuclease</keyword>
<dbReference type="InterPro" id="IPR027417">
    <property type="entry name" value="P-loop_NTPase"/>
</dbReference>
<name>A0ABP3JFA3_9BACI</name>
<evidence type="ECO:0000256" key="2">
    <source>
        <dbReference type="ARBA" id="ARBA00009046"/>
    </source>
</evidence>
<dbReference type="RefSeq" id="WP_343781308.1">
    <property type="nucleotide sequence ID" value="NZ_BAAACZ010000003.1"/>
</dbReference>
<dbReference type="InterPro" id="IPR014001">
    <property type="entry name" value="Helicase_ATP-bd"/>
</dbReference>
<evidence type="ECO:0000256" key="8">
    <source>
        <dbReference type="ARBA" id="ARBA00022840"/>
    </source>
</evidence>
<keyword evidence="15" id="KW-1185">Reference proteome</keyword>
<dbReference type="InterPro" id="IPR006483">
    <property type="entry name" value="CRISPR-assoc_Cas3_HD"/>
</dbReference>
<evidence type="ECO:0000256" key="10">
    <source>
        <dbReference type="SAM" id="Coils"/>
    </source>
</evidence>
<evidence type="ECO:0000256" key="7">
    <source>
        <dbReference type="ARBA" id="ARBA00022806"/>
    </source>
</evidence>